<comment type="similarity">
    <text evidence="3">Belongs to the Rieske iron-sulfur protein family.</text>
</comment>
<keyword evidence="17" id="KW-1015">Disulfide bond</keyword>
<dbReference type="CDD" id="cd03467">
    <property type="entry name" value="Rieske"/>
    <property type="match status" value="1"/>
</dbReference>
<dbReference type="EMBL" id="CACRYJ010000069">
    <property type="protein sequence ID" value="VZO40368.1"/>
    <property type="molecule type" value="Genomic_DNA"/>
</dbReference>
<evidence type="ECO:0000256" key="12">
    <source>
        <dbReference type="ARBA" id="ARBA00022989"/>
    </source>
</evidence>
<comment type="subcellular location">
    <subcellularLocation>
        <location evidence="2">Cell membrane</location>
        <topology evidence="2">Multi-pass membrane protein</topology>
    </subcellularLocation>
</comment>
<keyword evidence="6" id="KW-1003">Cell membrane</keyword>
<dbReference type="InterPro" id="IPR017941">
    <property type="entry name" value="Rieske_2Fe-2S"/>
</dbReference>
<proteinExistence type="inferred from homology"/>
<accession>A0A7M4DSC4</accession>
<name>A0A7M4DSC4_9MICO</name>
<organism evidence="23 24">
    <name type="scientific">Occultella aeris</name>
    <dbReference type="NCBI Taxonomy" id="2761496"/>
    <lineage>
        <taxon>Bacteria</taxon>
        <taxon>Bacillati</taxon>
        <taxon>Actinomycetota</taxon>
        <taxon>Actinomycetes</taxon>
        <taxon>Micrococcales</taxon>
        <taxon>Ruaniaceae</taxon>
        <taxon>Occultella</taxon>
    </lineage>
</organism>
<evidence type="ECO:0000256" key="9">
    <source>
        <dbReference type="ARBA" id="ARBA00022714"/>
    </source>
</evidence>
<feature type="compositionally biased region" description="Basic and acidic residues" evidence="20">
    <location>
        <begin position="1"/>
        <end position="18"/>
    </location>
</feature>
<dbReference type="GO" id="GO:0046872">
    <property type="term" value="F:metal ion binding"/>
    <property type="evidence" value="ECO:0007669"/>
    <property type="project" value="UniProtKB-KW"/>
</dbReference>
<dbReference type="Pfam" id="PF19297">
    <property type="entry name" value="QcrA_N"/>
    <property type="match status" value="1"/>
</dbReference>
<dbReference type="InterPro" id="IPR036922">
    <property type="entry name" value="Rieske_2Fe-2S_sf"/>
</dbReference>
<keyword evidence="24" id="KW-1185">Reference proteome</keyword>
<evidence type="ECO:0000313" key="24">
    <source>
        <dbReference type="Proteomes" id="UP000419743"/>
    </source>
</evidence>
<feature type="transmembrane region" description="Helical" evidence="21">
    <location>
        <begin position="79"/>
        <end position="104"/>
    </location>
</feature>
<keyword evidence="11" id="KW-0249">Electron transport</keyword>
<protein>
    <recommendedName>
        <fullName evidence="4">Cytochrome bc1 complex Rieske iron-sulfur subunit</fullName>
    </recommendedName>
    <alternativeName>
        <fullName evidence="18">Cytochrome bc1 reductase complex subunit QcrA</fullName>
    </alternativeName>
    <alternativeName>
        <fullName evidence="19">Rieske iron-sulfur protein</fullName>
    </alternativeName>
</protein>
<sequence>MTIEQSDHSTELTEHPDRFPNPGLPPHRPRLGDEDPKAAKRSERLVLLLFTVSVLASIAAIVGYFAIPVDPEAGSMGNTHLSTLIIGLGLGLGMLGIGTAAIHWAKSLMNDHDKVEERHEIAGDAQTRSTAIEMFNEGAKDTDIARRPLIKGALGGALALAPLPFLVPLIGNLGGDWDISRFKRTAWAPAANGDRVYLATDPTNRRIKASDVTIGSLFHVMPWNLPEHPDYLDEKAKAVVLLVRVDPQDLKETEERASWSYDGIVAYSKICTHVGCPVALYERETHHLLCPCHQSTFDVTDEAKVVFGPAGRALPQLPIDVDENGYLVAQRDFDEPVGPSFWERER</sequence>
<evidence type="ECO:0000256" key="1">
    <source>
        <dbReference type="ARBA" id="ARBA00002494"/>
    </source>
</evidence>
<dbReference type="GO" id="GO:0016705">
    <property type="term" value="F:oxidoreductase activity, acting on paired donors, with incorporation or reduction of molecular oxygen"/>
    <property type="evidence" value="ECO:0007669"/>
    <property type="project" value="UniProtKB-ARBA"/>
</dbReference>
<evidence type="ECO:0000256" key="20">
    <source>
        <dbReference type="SAM" id="MobiDB-lite"/>
    </source>
</evidence>
<comment type="caution">
    <text evidence="23">The sequence shown here is derived from an EMBL/GenBank/DDBJ whole genome shotgun (WGS) entry which is preliminary data.</text>
</comment>
<dbReference type="AlphaFoldDB" id="A0A7M4DSC4"/>
<dbReference type="GO" id="GO:0005886">
    <property type="term" value="C:plasma membrane"/>
    <property type="evidence" value="ECO:0007669"/>
    <property type="project" value="UniProtKB-SubCell"/>
</dbReference>
<dbReference type="Gene3D" id="2.102.10.10">
    <property type="entry name" value="Rieske [2Fe-2S] iron-sulphur domain"/>
    <property type="match status" value="1"/>
</dbReference>
<evidence type="ECO:0000256" key="10">
    <source>
        <dbReference type="ARBA" id="ARBA00022723"/>
    </source>
</evidence>
<evidence type="ECO:0000256" key="17">
    <source>
        <dbReference type="ARBA" id="ARBA00023157"/>
    </source>
</evidence>
<evidence type="ECO:0000256" key="11">
    <source>
        <dbReference type="ARBA" id="ARBA00022982"/>
    </source>
</evidence>
<evidence type="ECO:0000256" key="7">
    <source>
        <dbReference type="ARBA" id="ARBA00022660"/>
    </source>
</evidence>
<evidence type="ECO:0000256" key="5">
    <source>
        <dbReference type="ARBA" id="ARBA00022448"/>
    </source>
</evidence>
<dbReference type="SUPFAM" id="SSF50022">
    <property type="entry name" value="ISP domain"/>
    <property type="match status" value="1"/>
</dbReference>
<evidence type="ECO:0000256" key="3">
    <source>
        <dbReference type="ARBA" id="ARBA00010651"/>
    </source>
</evidence>
<evidence type="ECO:0000256" key="4">
    <source>
        <dbReference type="ARBA" id="ARBA00015816"/>
    </source>
</evidence>
<evidence type="ECO:0000256" key="16">
    <source>
        <dbReference type="ARBA" id="ARBA00023136"/>
    </source>
</evidence>
<evidence type="ECO:0000256" key="6">
    <source>
        <dbReference type="ARBA" id="ARBA00022475"/>
    </source>
</evidence>
<keyword evidence="5" id="KW-0813">Transport</keyword>
<evidence type="ECO:0000313" key="23">
    <source>
        <dbReference type="EMBL" id="VZO40368.1"/>
    </source>
</evidence>
<evidence type="ECO:0000256" key="14">
    <source>
        <dbReference type="ARBA" id="ARBA00023004"/>
    </source>
</evidence>
<evidence type="ECO:0000256" key="18">
    <source>
        <dbReference type="ARBA" id="ARBA00029586"/>
    </source>
</evidence>
<evidence type="ECO:0000256" key="19">
    <source>
        <dbReference type="ARBA" id="ARBA00032409"/>
    </source>
</evidence>
<reference evidence="23 24" key="1">
    <citation type="submission" date="2019-11" db="EMBL/GenBank/DDBJ databases">
        <authorList>
            <person name="Criscuolo A."/>
        </authorList>
    </citation>
    <scope>NUCLEOTIDE SEQUENCE [LARGE SCALE GENOMIC DNA]</scope>
    <source>
        <strain evidence="23">CIP111667</strain>
    </source>
</reference>
<evidence type="ECO:0000259" key="22">
    <source>
        <dbReference type="PROSITE" id="PS51296"/>
    </source>
</evidence>
<keyword evidence="10" id="KW-0479">Metal-binding</keyword>
<dbReference type="GO" id="GO:0004497">
    <property type="term" value="F:monooxygenase activity"/>
    <property type="evidence" value="ECO:0007669"/>
    <property type="project" value="UniProtKB-ARBA"/>
</dbReference>
<dbReference type="InterPro" id="IPR045603">
    <property type="entry name" value="QcrA_N"/>
</dbReference>
<dbReference type="Pfam" id="PF00355">
    <property type="entry name" value="Rieske"/>
    <property type="match status" value="1"/>
</dbReference>
<keyword evidence="8 21" id="KW-0812">Transmembrane</keyword>
<evidence type="ECO:0000256" key="2">
    <source>
        <dbReference type="ARBA" id="ARBA00004651"/>
    </source>
</evidence>
<evidence type="ECO:0000256" key="13">
    <source>
        <dbReference type="ARBA" id="ARBA00023002"/>
    </source>
</evidence>
<keyword evidence="9" id="KW-0001">2Fe-2S</keyword>
<feature type="domain" description="Rieske" evidence="22">
    <location>
        <begin position="237"/>
        <end position="328"/>
    </location>
</feature>
<dbReference type="InterPro" id="IPR014349">
    <property type="entry name" value="Rieske_Fe-S_prot"/>
</dbReference>
<evidence type="ECO:0000256" key="8">
    <source>
        <dbReference type="ARBA" id="ARBA00022692"/>
    </source>
</evidence>
<dbReference type="RefSeq" id="WP_156743641.1">
    <property type="nucleotide sequence ID" value="NZ_CACRYJ010000069.1"/>
</dbReference>
<evidence type="ECO:0000256" key="15">
    <source>
        <dbReference type="ARBA" id="ARBA00023014"/>
    </source>
</evidence>
<feature type="region of interest" description="Disordered" evidence="20">
    <location>
        <begin position="1"/>
        <end position="37"/>
    </location>
</feature>
<keyword evidence="16 21" id="KW-0472">Membrane</keyword>
<gene>
    <name evidence="23" type="primary">aioB</name>
    <name evidence="23" type="ORF">HALOF300_05072</name>
</gene>
<keyword evidence="12 21" id="KW-1133">Transmembrane helix</keyword>
<keyword evidence="14" id="KW-0408">Iron</keyword>
<dbReference type="PANTHER" id="PTHR10134">
    <property type="entry name" value="CYTOCHROME B-C1 COMPLEX SUBUNIT RIESKE, MITOCHONDRIAL"/>
    <property type="match status" value="1"/>
</dbReference>
<dbReference type="GO" id="GO:0051537">
    <property type="term" value="F:2 iron, 2 sulfur cluster binding"/>
    <property type="evidence" value="ECO:0007669"/>
    <property type="project" value="UniProtKB-KW"/>
</dbReference>
<evidence type="ECO:0000256" key="21">
    <source>
        <dbReference type="SAM" id="Phobius"/>
    </source>
</evidence>
<keyword evidence="15" id="KW-0411">Iron-sulfur</keyword>
<keyword evidence="13 23" id="KW-0560">Oxidoreductase</keyword>
<feature type="transmembrane region" description="Helical" evidence="21">
    <location>
        <begin position="45"/>
        <end position="67"/>
    </location>
</feature>
<keyword evidence="7" id="KW-0679">Respiratory chain</keyword>
<dbReference type="Proteomes" id="UP000419743">
    <property type="component" value="Unassembled WGS sequence"/>
</dbReference>
<dbReference type="PROSITE" id="PS51296">
    <property type="entry name" value="RIESKE"/>
    <property type="match status" value="1"/>
</dbReference>
<comment type="function">
    <text evidence="1">Iron-sulfur subunit of the cytochrome bc1 complex, an essential component of the respiratory electron transport chain required for ATP synthesis. The bc1 complex catalyzes the oxidation of menaquinol and the reduction of cytochrome c in the respiratory chain. The bc1 complex operates through a Q-cycle mechanism that couples electron transfer to generation of the proton gradient that drives ATP synthesis.</text>
</comment>